<dbReference type="Proteomes" id="UP000476064">
    <property type="component" value="Chromosome"/>
</dbReference>
<dbReference type="EMBL" id="CP048209">
    <property type="protein sequence ID" value="QHT62450.1"/>
    <property type="molecule type" value="Genomic_DNA"/>
</dbReference>
<sequence>MHVHKPPHGPPGAEERLFAACFGKLEREQGIRVIYGAPAWESWSSAVMRIAGDGAAHVVYIPGGWLPALAAAGKLVDLSERLPSLTESWRREYPDAVYRMGSWKERQYGIPVYGAVWCFLYNAALFARAGIPRPPRTWEELQACARKLKQRFPDVVSYGIPDDSDGHFIDHGYVYLFGGRRFDWLDADGRLRFDRDWPVKGLDFLHGMVERGLANVPRETPSAQIKAWLMEGRVAMTVGPSEWLLQQRNEHPETALRAAMMPCPAGGEPLSFSSYGFYGVLAGGGRCGIDDTAGLDGLDAAAGIEGSRSAGGIDDNGHSGDSGRIGAAGEAMNALLRPAFLERHIRAIGMLPVRHGEPFYDGADQAAVYAEQVKHSGAFPDADLSFAPVLTAEMLACLRLEKTAAQALRDATDHWNRGGEAGCER</sequence>
<gene>
    <name evidence="1" type="ORF">GXP70_22335</name>
</gene>
<reference evidence="1 2" key="1">
    <citation type="submission" date="2020-01" db="EMBL/GenBank/DDBJ databases">
        <title>Paenibacillus sp. nov., isolated from tomato rhizosphere.</title>
        <authorList>
            <person name="Weon H.-Y."/>
            <person name="Lee S.A."/>
        </authorList>
    </citation>
    <scope>NUCLEOTIDE SEQUENCE [LARGE SCALE GENOMIC DNA]</scope>
    <source>
        <strain evidence="1 2">12200R-189</strain>
    </source>
</reference>
<dbReference type="Pfam" id="PF01547">
    <property type="entry name" value="SBP_bac_1"/>
    <property type="match status" value="1"/>
</dbReference>
<protein>
    <submittedName>
        <fullName evidence="1">Extracellular solute-binding protein</fullName>
    </submittedName>
</protein>
<dbReference type="Gene3D" id="3.40.190.10">
    <property type="entry name" value="Periplasmic binding protein-like II"/>
    <property type="match status" value="1"/>
</dbReference>
<dbReference type="PANTHER" id="PTHR43649:SF12">
    <property type="entry name" value="DIACETYLCHITOBIOSE BINDING PROTEIN DASA"/>
    <property type="match status" value="1"/>
</dbReference>
<dbReference type="InterPro" id="IPR006059">
    <property type="entry name" value="SBP"/>
</dbReference>
<dbReference type="RefSeq" id="WP_162358883.1">
    <property type="nucleotide sequence ID" value="NZ_CP048209.1"/>
</dbReference>
<accession>A0A6C0G5N6</accession>
<dbReference type="SUPFAM" id="SSF53850">
    <property type="entry name" value="Periplasmic binding protein-like II"/>
    <property type="match status" value="1"/>
</dbReference>
<organism evidence="1 2">
    <name type="scientific">Paenibacillus lycopersici</name>
    <dbReference type="NCBI Taxonomy" id="2704462"/>
    <lineage>
        <taxon>Bacteria</taxon>
        <taxon>Bacillati</taxon>
        <taxon>Bacillota</taxon>
        <taxon>Bacilli</taxon>
        <taxon>Bacillales</taxon>
        <taxon>Paenibacillaceae</taxon>
        <taxon>Paenibacillus</taxon>
    </lineage>
</organism>
<evidence type="ECO:0000313" key="1">
    <source>
        <dbReference type="EMBL" id="QHT62450.1"/>
    </source>
</evidence>
<keyword evidence="2" id="KW-1185">Reference proteome</keyword>
<dbReference type="InterPro" id="IPR050490">
    <property type="entry name" value="Bact_solute-bd_prot1"/>
</dbReference>
<dbReference type="AlphaFoldDB" id="A0A6C0G5N6"/>
<evidence type="ECO:0000313" key="2">
    <source>
        <dbReference type="Proteomes" id="UP000476064"/>
    </source>
</evidence>
<dbReference type="PANTHER" id="PTHR43649">
    <property type="entry name" value="ARABINOSE-BINDING PROTEIN-RELATED"/>
    <property type="match status" value="1"/>
</dbReference>
<proteinExistence type="predicted"/>
<name>A0A6C0G5N6_9BACL</name>
<dbReference type="KEGG" id="plyc:GXP70_22335"/>